<dbReference type="InterPro" id="IPR011990">
    <property type="entry name" value="TPR-like_helical_dom_sf"/>
</dbReference>
<reference evidence="4 5" key="1">
    <citation type="submission" date="2020-08" db="EMBL/GenBank/DDBJ databases">
        <title>Plant Genome Project.</title>
        <authorList>
            <person name="Zhang R.-G."/>
        </authorList>
    </citation>
    <scope>NUCLEOTIDE SEQUENCE [LARGE SCALE GENOMIC DNA]</scope>
    <source>
        <tissue evidence="4">Rhizome</tissue>
    </source>
</reference>
<evidence type="ECO:0000256" key="3">
    <source>
        <dbReference type="SAM" id="MobiDB-lite"/>
    </source>
</evidence>
<feature type="repeat" description="PPR" evidence="2">
    <location>
        <begin position="531"/>
        <end position="565"/>
    </location>
</feature>
<dbReference type="SUPFAM" id="SSF48452">
    <property type="entry name" value="TPR-like"/>
    <property type="match status" value="1"/>
</dbReference>
<sequence length="1182" mass="130849">MLAGGMLEVASCNFCIVFVAVKLAAEGRRALLFPIPLLLISSGYLRPVCLLLSSTETEAAPLRARLQQRLLPPDVAAKANFMSDFSCDAASRSWRDSFQICGSFLYQCCVNKELFVEDDLEFIAFGQLPLKRFLQFAPLRNHSRRLHGNTRKRLALPLTHTVKRFECCLETCTDIRLLRKVHASILTHGLGGSISIGSKLWNGYANFGCLPKSIRMPHTIASKQISPWNSAIINYFRSGHFEEALLLYLNLKSEGINIDSAAINFVLKCCIELMHLHFGRSIHADALKTGLNSNMFVGSSLIGVYFGSGTIKDAERAFEEISEKDVVTYTSMVSGYSRFTDFNAWRAFDIVTKMHNEGLDANRVTLVSLLQAAAHLQALKEGRSIHCYAFRRGMGFSDEVFLTSLVDMYAKCGASAAAACALRQMKRRNVASWNALIAGLSRSGQISESLKYFNLMQQDDDVCPDSVTLANVLSACSNFNFKKYTTSLHAYIMRRNIFLDEVLTTSLVELYSKFNKMIQARKLFENISFRDVVCYNVMINGYLQDGKIEDAINIFSEMNQAGTRPNSATMVNFLSAFTDIEDERNGRCVHGIAVRHDLWLDLDLSNMIMHMYVRCGQINSARLIFDLMGHKDLISWTTMMQGYVNYGLGEEAAALFVQIQGTGSQPDSLTIMTLLQAYAQLGNLESVKAIHGYMYRSCMEEDITTINSLIITYAKCGRLDIAESVFGSIFTEPGLTSWNTMIAAYGIHGYCKDALKMFDQMQRKNVKPDALTFSSVISACSHSGLVEEAWHIFHSMKDHLVSPQEEHFNCMIDLLGRAGQLEEAFALLKHSPMRDKAAGMCSLLAACKNHKNSEIGEAIGAELLELEPHNSRTYALMSNVYAQVGKWSEAAYLWTIARKRGLSKAPGDEELLGQGLELNDDLQNVLAKHDAIASGSPLQAGASETPIVPQSASQYDEEEEDEDDDYAQLARRNSKVNPPNSRSNSVATSDHLGSPNGTDVTVSSIAGSMDASSPPSASNAPALPDPPTSVIRQTPQVLAYLAREEAKAQSMAETKQHFYTLLFGNLGSSCANLIRDTQSTLPAIAHPDFDLLPRHADCLIHMSWLIHPTVLVPLVYGPPDRGSSHTLQHRASVSHVRILDVVSCAVVMVILLNAALIFRISSLLLLCPYASHWLISCYLWAT</sequence>
<dbReference type="AlphaFoldDB" id="A0A8J5C4U5"/>
<dbReference type="GO" id="GO:0099402">
    <property type="term" value="P:plant organ development"/>
    <property type="evidence" value="ECO:0007669"/>
    <property type="project" value="UniProtKB-ARBA"/>
</dbReference>
<protein>
    <recommendedName>
        <fullName evidence="6">Pentatricopeptide repeat-containing protein</fullName>
    </recommendedName>
</protein>
<comment type="caution">
    <text evidence="4">The sequence shown here is derived from an EMBL/GenBank/DDBJ whole genome shotgun (WGS) entry which is preliminary data.</text>
</comment>
<organism evidence="4 5">
    <name type="scientific">Zingiber officinale</name>
    <name type="common">Ginger</name>
    <name type="synonym">Amomum zingiber</name>
    <dbReference type="NCBI Taxonomy" id="94328"/>
    <lineage>
        <taxon>Eukaryota</taxon>
        <taxon>Viridiplantae</taxon>
        <taxon>Streptophyta</taxon>
        <taxon>Embryophyta</taxon>
        <taxon>Tracheophyta</taxon>
        <taxon>Spermatophyta</taxon>
        <taxon>Magnoliopsida</taxon>
        <taxon>Liliopsida</taxon>
        <taxon>Zingiberales</taxon>
        <taxon>Zingiberaceae</taxon>
        <taxon>Zingiber</taxon>
    </lineage>
</organism>
<dbReference type="Pfam" id="PF13041">
    <property type="entry name" value="PPR_2"/>
    <property type="match status" value="2"/>
</dbReference>
<feature type="compositionally biased region" description="Polar residues" evidence="3">
    <location>
        <begin position="995"/>
        <end position="1005"/>
    </location>
</feature>
<dbReference type="Proteomes" id="UP000734854">
    <property type="component" value="Unassembled WGS sequence"/>
</dbReference>
<feature type="repeat" description="PPR" evidence="2">
    <location>
        <begin position="734"/>
        <end position="768"/>
    </location>
</feature>
<dbReference type="Pfam" id="PF20431">
    <property type="entry name" value="E_motif"/>
    <property type="match status" value="1"/>
</dbReference>
<evidence type="ECO:0000313" key="5">
    <source>
        <dbReference type="Proteomes" id="UP000734854"/>
    </source>
</evidence>
<evidence type="ECO:0000256" key="1">
    <source>
        <dbReference type="ARBA" id="ARBA00022737"/>
    </source>
</evidence>
<dbReference type="SUPFAM" id="SSF89009">
    <property type="entry name" value="GAT-like domain"/>
    <property type="match status" value="1"/>
</dbReference>
<feature type="compositionally biased region" description="Acidic residues" evidence="3">
    <location>
        <begin position="955"/>
        <end position="966"/>
    </location>
</feature>
<dbReference type="InterPro" id="IPR046960">
    <property type="entry name" value="PPR_At4g14850-like_plant"/>
</dbReference>
<keyword evidence="1" id="KW-0677">Repeat</keyword>
<feature type="repeat" description="PPR" evidence="2">
    <location>
        <begin position="870"/>
        <end position="904"/>
    </location>
</feature>
<evidence type="ECO:0000256" key="2">
    <source>
        <dbReference type="PROSITE-ProRule" id="PRU00708"/>
    </source>
</evidence>
<feature type="compositionally biased region" description="Polar residues" evidence="3">
    <location>
        <begin position="975"/>
        <end position="988"/>
    </location>
</feature>
<dbReference type="PROSITE" id="PS51375">
    <property type="entry name" value="PPR"/>
    <property type="match status" value="7"/>
</dbReference>
<feature type="region of interest" description="Disordered" evidence="3">
    <location>
        <begin position="936"/>
        <end position="1030"/>
    </location>
</feature>
<name>A0A8J5C4U5_ZINOF</name>
<dbReference type="NCBIfam" id="TIGR00756">
    <property type="entry name" value="PPR"/>
    <property type="match status" value="5"/>
</dbReference>
<proteinExistence type="predicted"/>
<dbReference type="Pfam" id="PF01535">
    <property type="entry name" value="PPR"/>
    <property type="match status" value="5"/>
</dbReference>
<dbReference type="FunFam" id="1.25.40.10:FF:000344">
    <property type="entry name" value="Pentatricopeptide repeat-containing protein"/>
    <property type="match status" value="1"/>
</dbReference>
<evidence type="ECO:0008006" key="6">
    <source>
        <dbReference type="Google" id="ProtNLM"/>
    </source>
</evidence>
<dbReference type="FunFam" id="1.25.40.10:FF:000158">
    <property type="entry name" value="pentatricopeptide repeat-containing protein At2g33680"/>
    <property type="match status" value="1"/>
</dbReference>
<dbReference type="EMBL" id="JACMSC010000020">
    <property type="protein sequence ID" value="KAG6472753.1"/>
    <property type="molecule type" value="Genomic_DNA"/>
</dbReference>
<feature type="repeat" description="PPR" evidence="2">
    <location>
        <begin position="429"/>
        <end position="459"/>
    </location>
</feature>
<dbReference type="PANTHER" id="PTHR24015:SF1862">
    <property type="entry name" value="OS01G0357800 PROTEIN"/>
    <property type="match status" value="1"/>
</dbReference>
<dbReference type="GO" id="GO:0003723">
    <property type="term" value="F:RNA binding"/>
    <property type="evidence" value="ECO:0007669"/>
    <property type="project" value="InterPro"/>
</dbReference>
<feature type="repeat" description="PPR" evidence="2">
    <location>
        <begin position="325"/>
        <end position="361"/>
    </location>
</feature>
<evidence type="ECO:0000313" key="4">
    <source>
        <dbReference type="EMBL" id="KAG6472753.1"/>
    </source>
</evidence>
<dbReference type="InterPro" id="IPR046848">
    <property type="entry name" value="E_motif"/>
</dbReference>
<feature type="repeat" description="PPR" evidence="2">
    <location>
        <begin position="632"/>
        <end position="666"/>
    </location>
</feature>
<keyword evidence="5" id="KW-1185">Reference proteome</keyword>
<dbReference type="PANTHER" id="PTHR24015">
    <property type="entry name" value="OS07G0578800 PROTEIN-RELATED"/>
    <property type="match status" value="1"/>
</dbReference>
<gene>
    <name evidence="4" type="ORF">ZIOFF_070231</name>
</gene>
<dbReference type="GO" id="GO:0009451">
    <property type="term" value="P:RNA modification"/>
    <property type="evidence" value="ECO:0007669"/>
    <property type="project" value="InterPro"/>
</dbReference>
<dbReference type="InterPro" id="IPR002885">
    <property type="entry name" value="PPR_rpt"/>
</dbReference>
<feature type="repeat" description="PPR" evidence="2">
    <location>
        <begin position="769"/>
        <end position="803"/>
    </location>
</feature>
<feature type="compositionally biased region" description="Low complexity" evidence="3">
    <location>
        <begin position="1006"/>
        <end position="1022"/>
    </location>
</feature>
<dbReference type="Gene3D" id="1.25.40.10">
    <property type="entry name" value="Tetratricopeptide repeat domain"/>
    <property type="match status" value="6"/>
</dbReference>
<accession>A0A8J5C4U5</accession>